<evidence type="ECO:0000313" key="2">
    <source>
        <dbReference type="Proteomes" id="UP001489719"/>
    </source>
</evidence>
<protein>
    <submittedName>
        <fullName evidence="1">Uncharacterized protein</fullName>
    </submittedName>
</protein>
<dbReference type="EMBL" id="MU970260">
    <property type="protein sequence ID" value="KAK9318945.1"/>
    <property type="molecule type" value="Genomic_DNA"/>
</dbReference>
<gene>
    <name evidence="1" type="ORF">V1517DRAFT_342190</name>
</gene>
<proteinExistence type="predicted"/>
<organism evidence="1 2">
    <name type="scientific">Lipomyces orientalis</name>
    <dbReference type="NCBI Taxonomy" id="1233043"/>
    <lineage>
        <taxon>Eukaryota</taxon>
        <taxon>Fungi</taxon>
        <taxon>Dikarya</taxon>
        <taxon>Ascomycota</taxon>
        <taxon>Saccharomycotina</taxon>
        <taxon>Lipomycetes</taxon>
        <taxon>Lipomycetales</taxon>
        <taxon>Lipomycetaceae</taxon>
        <taxon>Lipomyces</taxon>
    </lineage>
</organism>
<dbReference type="Proteomes" id="UP001489719">
    <property type="component" value="Unassembled WGS sequence"/>
</dbReference>
<sequence>RKMLFVSTPTEEGTNGGKGMARAASGVGSIAEEGDDDDDRLDAKNAASRLATSTFYPQI</sequence>
<evidence type="ECO:0000313" key="1">
    <source>
        <dbReference type="EMBL" id="KAK9318945.1"/>
    </source>
</evidence>
<keyword evidence="2" id="KW-1185">Reference proteome</keyword>
<accession>A0ACC3TE48</accession>
<comment type="caution">
    <text evidence="1">The sequence shown here is derived from an EMBL/GenBank/DDBJ whole genome shotgun (WGS) entry which is preliminary data.</text>
</comment>
<reference evidence="2" key="1">
    <citation type="journal article" date="2024" name="Front. Bioeng. Biotechnol.">
        <title>Genome-scale model development and genomic sequencing of the oleaginous clade Lipomyces.</title>
        <authorList>
            <person name="Czajka J.J."/>
            <person name="Han Y."/>
            <person name="Kim J."/>
            <person name="Mondo S.J."/>
            <person name="Hofstad B.A."/>
            <person name="Robles A."/>
            <person name="Haridas S."/>
            <person name="Riley R."/>
            <person name="LaButti K."/>
            <person name="Pangilinan J."/>
            <person name="Andreopoulos W."/>
            <person name="Lipzen A."/>
            <person name="Yan J."/>
            <person name="Wang M."/>
            <person name="Ng V."/>
            <person name="Grigoriev I.V."/>
            <person name="Spatafora J.W."/>
            <person name="Magnuson J.K."/>
            <person name="Baker S.E."/>
            <person name="Pomraning K.R."/>
        </authorList>
    </citation>
    <scope>NUCLEOTIDE SEQUENCE [LARGE SCALE GENOMIC DNA]</scope>
    <source>
        <strain evidence="2">CBS 10300</strain>
    </source>
</reference>
<name>A0ACC3TE48_9ASCO</name>
<feature type="non-terminal residue" evidence="1">
    <location>
        <position position="1"/>
    </location>
</feature>